<name>A0A444ZX35_ARAHY</name>
<reference evidence="2 3" key="1">
    <citation type="submission" date="2019-01" db="EMBL/GenBank/DDBJ databases">
        <title>Sequencing of cultivated peanut Arachis hypogaea provides insights into genome evolution and oil improvement.</title>
        <authorList>
            <person name="Chen X."/>
        </authorList>
    </citation>
    <scope>NUCLEOTIDE SEQUENCE [LARGE SCALE GENOMIC DNA]</scope>
    <source>
        <strain evidence="3">cv. Fuhuasheng</strain>
        <tissue evidence="2">Leaves</tissue>
    </source>
</reference>
<sequence>MIKTLILQFNIIKIRVVDPFLRIIHSGVSRWQWLRDMATDGPKIPSDKVDVILTVEDGDYPSGCSWIVWDDRCSRETNGGLLVQRQFSSFLERGRLFTRQEVRSLEIGPDKLCFTGDGTGFPNVWKSLDEPKVVRDITPNDAIIDRVFGKAIRSCTAELELADNCRPGDVVEVFQNYSWKMAVVSKDWENKYVSVRLVGSTMEFLSNKFDIRDHAGICSQLKITMSVGRKFVLYSTDIERHNLLPSMQATDKNFVVIVAILGLVLFALLISNMQFPIRVSPIEALDSLFSDAESVCQMECDEGKCLLPTQEALAAGFHRLKLDMYRCTI</sequence>
<keyword evidence="1" id="KW-1133">Transmembrane helix</keyword>
<dbReference type="EMBL" id="SDMP01000013">
    <property type="protein sequence ID" value="RYR18801.1"/>
    <property type="molecule type" value="Genomic_DNA"/>
</dbReference>
<accession>A0A444ZX35</accession>
<organism evidence="2 3">
    <name type="scientific">Arachis hypogaea</name>
    <name type="common">Peanut</name>
    <dbReference type="NCBI Taxonomy" id="3818"/>
    <lineage>
        <taxon>Eukaryota</taxon>
        <taxon>Viridiplantae</taxon>
        <taxon>Streptophyta</taxon>
        <taxon>Embryophyta</taxon>
        <taxon>Tracheophyta</taxon>
        <taxon>Spermatophyta</taxon>
        <taxon>Magnoliopsida</taxon>
        <taxon>eudicotyledons</taxon>
        <taxon>Gunneridae</taxon>
        <taxon>Pentapetalae</taxon>
        <taxon>rosids</taxon>
        <taxon>fabids</taxon>
        <taxon>Fabales</taxon>
        <taxon>Fabaceae</taxon>
        <taxon>Papilionoideae</taxon>
        <taxon>50 kb inversion clade</taxon>
        <taxon>dalbergioids sensu lato</taxon>
        <taxon>Dalbergieae</taxon>
        <taxon>Pterocarpus clade</taxon>
        <taxon>Arachis</taxon>
    </lineage>
</organism>
<keyword evidence="3" id="KW-1185">Reference proteome</keyword>
<proteinExistence type="predicted"/>
<comment type="caution">
    <text evidence="2">The sequence shown here is derived from an EMBL/GenBank/DDBJ whole genome shotgun (WGS) entry which is preliminary data.</text>
</comment>
<dbReference type="Proteomes" id="UP000289738">
    <property type="component" value="Chromosome B03"/>
</dbReference>
<keyword evidence="1" id="KW-0472">Membrane</keyword>
<protein>
    <submittedName>
        <fullName evidence="2">Uncharacterized protein</fullName>
    </submittedName>
</protein>
<evidence type="ECO:0000256" key="1">
    <source>
        <dbReference type="SAM" id="Phobius"/>
    </source>
</evidence>
<feature type="transmembrane region" description="Helical" evidence="1">
    <location>
        <begin position="254"/>
        <end position="271"/>
    </location>
</feature>
<keyword evidence="1" id="KW-0812">Transmembrane</keyword>
<evidence type="ECO:0000313" key="2">
    <source>
        <dbReference type="EMBL" id="RYR18801.1"/>
    </source>
</evidence>
<dbReference type="STRING" id="3818.A0A444ZX35"/>
<dbReference type="AlphaFoldDB" id="A0A444ZX35"/>
<gene>
    <name evidence="2" type="ORF">Ahy_B03g063416</name>
</gene>
<evidence type="ECO:0000313" key="3">
    <source>
        <dbReference type="Proteomes" id="UP000289738"/>
    </source>
</evidence>